<gene>
    <name evidence="15" type="primary">Dvir\GJ18707</name>
    <name evidence="15" type="ORF">Dvir_GJ18707</name>
</gene>
<dbReference type="GO" id="GO:0004252">
    <property type="term" value="F:serine-type endopeptidase activity"/>
    <property type="evidence" value="ECO:0007669"/>
    <property type="project" value="UniProtKB-EC"/>
</dbReference>
<keyword evidence="6" id="KW-0378">Hydrolase</keyword>
<reference evidence="15 16" key="1">
    <citation type="journal article" date="2007" name="Nature">
        <title>Evolution of genes and genomes on the Drosophila phylogeny.</title>
        <authorList>
            <consortium name="Drosophila 12 Genomes Consortium"/>
            <person name="Clark A.G."/>
            <person name="Eisen M.B."/>
            <person name="Smith D.R."/>
            <person name="Bergman C.M."/>
            <person name="Oliver B."/>
            <person name="Markow T.A."/>
            <person name="Kaufman T.C."/>
            <person name="Kellis M."/>
            <person name="Gelbart W."/>
            <person name="Iyer V.N."/>
            <person name="Pollard D.A."/>
            <person name="Sackton T.B."/>
            <person name="Larracuente A.M."/>
            <person name="Singh N.D."/>
            <person name="Abad J.P."/>
            <person name="Abt D.N."/>
            <person name="Adryan B."/>
            <person name="Aguade M."/>
            <person name="Akashi H."/>
            <person name="Anderson W.W."/>
            <person name="Aquadro C.F."/>
            <person name="Ardell D.H."/>
            <person name="Arguello R."/>
            <person name="Artieri C.G."/>
            <person name="Barbash D.A."/>
            <person name="Barker D."/>
            <person name="Barsanti P."/>
            <person name="Batterham P."/>
            <person name="Batzoglou S."/>
            <person name="Begun D."/>
            <person name="Bhutkar A."/>
            <person name="Blanco E."/>
            <person name="Bosak S.A."/>
            <person name="Bradley R.K."/>
            <person name="Brand A.D."/>
            <person name="Brent M.R."/>
            <person name="Brooks A.N."/>
            <person name="Brown R.H."/>
            <person name="Butlin R.K."/>
            <person name="Caggese C."/>
            <person name="Calvi B.R."/>
            <person name="Bernardo de Carvalho A."/>
            <person name="Caspi A."/>
            <person name="Castrezana S."/>
            <person name="Celniker S.E."/>
            <person name="Chang J.L."/>
            <person name="Chapple C."/>
            <person name="Chatterji S."/>
            <person name="Chinwalla A."/>
            <person name="Civetta A."/>
            <person name="Clifton S.W."/>
            <person name="Comeron J.M."/>
            <person name="Costello J.C."/>
            <person name="Coyne J.A."/>
            <person name="Daub J."/>
            <person name="David R.G."/>
            <person name="Delcher A.L."/>
            <person name="Delehaunty K."/>
            <person name="Do C.B."/>
            <person name="Ebling H."/>
            <person name="Edwards K."/>
            <person name="Eickbush T."/>
            <person name="Evans J.D."/>
            <person name="Filipski A."/>
            <person name="Findeiss S."/>
            <person name="Freyhult E."/>
            <person name="Fulton L."/>
            <person name="Fulton R."/>
            <person name="Garcia A.C."/>
            <person name="Gardiner A."/>
            <person name="Garfield D.A."/>
            <person name="Garvin B.E."/>
            <person name="Gibson G."/>
            <person name="Gilbert D."/>
            <person name="Gnerre S."/>
            <person name="Godfrey J."/>
            <person name="Good R."/>
            <person name="Gotea V."/>
            <person name="Gravely B."/>
            <person name="Greenberg A.J."/>
            <person name="Griffiths-Jones S."/>
            <person name="Gross S."/>
            <person name="Guigo R."/>
            <person name="Gustafson E.A."/>
            <person name="Haerty W."/>
            <person name="Hahn M.W."/>
            <person name="Halligan D.L."/>
            <person name="Halpern A.L."/>
            <person name="Halter G.M."/>
            <person name="Han M.V."/>
            <person name="Heger A."/>
            <person name="Hillier L."/>
            <person name="Hinrichs A.S."/>
            <person name="Holmes I."/>
            <person name="Hoskins R.A."/>
            <person name="Hubisz M.J."/>
            <person name="Hultmark D."/>
            <person name="Huntley M.A."/>
            <person name="Jaffe D.B."/>
            <person name="Jagadeeshan S."/>
            <person name="Jeck W.R."/>
            <person name="Johnson J."/>
            <person name="Jones C.D."/>
            <person name="Jordan W.C."/>
            <person name="Karpen G.H."/>
            <person name="Kataoka E."/>
            <person name="Keightley P.D."/>
            <person name="Kheradpour P."/>
            <person name="Kirkness E.F."/>
            <person name="Koerich L.B."/>
            <person name="Kristiansen K."/>
            <person name="Kudrna D."/>
            <person name="Kulathinal R.J."/>
            <person name="Kumar S."/>
            <person name="Kwok R."/>
            <person name="Lander E."/>
            <person name="Langley C.H."/>
            <person name="Lapoint R."/>
            <person name="Lazzaro B.P."/>
            <person name="Lee S.J."/>
            <person name="Levesque L."/>
            <person name="Li R."/>
            <person name="Lin C.F."/>
            <person name="Lin M.F."/>
            <person name="Lindblad-Toh K."/>
            <person name="Llopart A."/>
            <person name="Long M."/>
            <person name="Low L."/>
            <person name="Lozovsky E."/>
            <person name="Lu J."/>
            <person name="Luo M."/>
            <person name="Machado C.A."/>
            <person name="Makalowski W."/>
            <person name="Marzo M."/>
            <person name="Matsuda M."/>
            <person name="Matzkin L."/>
            <person name="McAllister B."/>
            <person name="McBride C.S."/>
            <person name="McKernan B."/>
            <person name="McKernan K."/>
            <person name="Mendez-Lago M."/>
            <person name="Minx P."/>
            <person name="Mollenhauer M.U."/>
            <person name="Montooth K."/>
            <person name="Mount S.M."/>
            <person name="Mu X."/>
            <person name="Myers E."/>
            <person name="Negre B."/>
            <person name="Newfeld S."/>
            <person name="Nielsen R."/>
            <person name="Noor M.A."/>
            <person name="O'Grady P."/>
            <person name="Pachter L."/>
            <person name="Papaceit M."/>
            <person name="Parisi M.J."/>
            <person name="Parisi M."/>
            <person name="Parts L."/>
            <person name="Pedersen J.S."/>
            <person name="Pesole G."/>
            <person name="Phillippy A.M."/>
            <person name="Ponting C.P."/>
            <person name="Pop M."/>
            <person name="Porcelli D."/>
            <person name="Powell J.R."/>
            <person name="Prohaska S."/>
            <person name="Pruitt K."/>
            <person name="Puig M."/>
            <person name="Quesneville H."/>
            <person name="Ram K.R."/>
            <person name="Rand D."/>
            <person name="Rasmussen M.D."/>
            <person name="Reed L.K."/>
            <person name="Reenan R."/>
            <person name="Reily A."/>
            <person name="Remington K.A."/>
            <person name="Rieger T.T."/>
            <person name="Ritchie M.G."/>
            <person name="Robin C."/>
            <person name="Rogers Y.H."/>
            <person name="Rohde C."/>
            <person name="Rozas J."/>
            <person name="Rubenfield M.J."/>
            <person name="Ruiz A."/>
            <person name="Russo S."/>
            <person name="Salzberg S.L."/>
            <person name="Sanchez-Gracia A."/>
            <person name="Saranga D.J."/>
            <person name="Sato H."/>
            <person name="Schaeffer S.W."/>
            <person name="Schatz M.C."/>
            <person name="Schlenke T."/>
            <person name="Schwartz R."/>
            <person name="Segarra C."/>
            <person name="Singh R.S."/>
            <person name="Sirot L."/>
            <person name="Sirota M."/>
            <person name="Sisneros N.B."/>
            <person name="Smith C.D."/>
            <person name="Smith T.F."/>
            <person name="Spieth J."/>
            <person name="Stage D.E."/>
            <person name="Stark A."/>
            <person name="Stephan W."/>
            <person name="Strausberg R.L."/>
            <person name="Strempel S."/>
            <person name="Sturgill D."/>
            <person name="Sutton G."/>
            <person name="Sutton G.G."/>
            <person name="Tao W."/>
            <person name="Teichmann S."/>
            <person name="Tobari Y.N."/>
            <person name="Tomimura Y."/>
            <person name="Tsolas J.M."/>
            <person name="Valente V.L."/>
            <person name="Venter E."/>
            <person name="Venter J.C."/>
            <person name="Vicario S."/>
            <person name="Vieira F.G."/>
            <person name="Vilella A.J."/>
            <person name="Villasante A."/>
            <person name="Walenz B."/>
            <person name="Wang J."/>
            <person name="Wasserman M."/>
            <person name="Watts T."/>
            <person name="Wilson D."/>
            <person name="Wilson R.K."/>
            <person name="Wing R.A."/>
            <person name="Wolfner M.F."/>
            <person name="Wong A."/>
            <person name="Wong G.K."/>
            <person name="Wu C.I."/>
            <person name="Wu G."/>
            <person name="Yamamoto D."/>
            <person name="Yang H.P."/>
            <person name="Yang S.P."/>
            <person name="Yorke J.A."/>
            <person name="Yoshida K."/>
            <person name="Zdobnov E."/>
            <person name="Zhang P."/>
            <person name="Zhang Y."/>
            <person name="Zimin A.V."/>
            <person name="Baldwin J."/>
            <person name="Abdouelleil A."/>
            <person name="Abdulkadir J."/>
            <person name="Abebe A."/>
            <person name="Abera B."/>
            <person name="Abreu J."/>
            <person name="Acer S.C."/>
            <person name="Aftuck L."/>
            <person name="Alexander A."/>
            <person name="An P."/>
            <person name="Anderson E."/>
            <person name="Anderson S."/>
            <person name="Arachi H."/>
            <person name="Azer M."/>
            <person name="Bachantsang P."/>
            <person name="Barry A."/>
            <person name="Bayul T."/>
            <person name="Berlin A."/>
            <person name="Bessette D."/>
            <person name="Bloom T."/>
            <person name="Blye J."/>
            <person name="Boguslavskiy L."/>
            <person name="Bonnet C."/>
            <person name="Boukhgalter B."/>
            <person name="Bourzgui I."/>
            <person name="Brown A."/>
            <person name="Cahill P."/>
            <person name="Channer S."/>
            <person name="Cheshatsang Y."/>
            <person name="Chuda L."/>
            <person name="Citroen M."/>
            <person name="Collymore A."/>
            <person name="Cooke P."/>
            <person name="Costello M."/>
            <person name="D'Aco K."/>
            <person name="Daza R."/>
            <person name="De Haan G."/>
            <person name="DeGray S."/>
            <person name="DeMaso C."/>
            <person name="Dhargay N."/>
            <person name="Dooley K."/>
            <person name="Dooley E."/>
            <person name="Doricent M."/>
            <person name="Dorje P."/>
            <person name="Dorjee K."/>
            <person name="Dupes A."/>
            <person name="Elong R."/>
            <person name="Falk J."/>
            <person name="Farina A."/>
            <person name="Faro S."/>
            <person name="Ferguson D."/>
            <person name="Fisher S."/>
            <person name="Foley C.D."/>
            <person name="Franke A."/>
            <person name="Friedrich D."/>
            <person name="Gadbois L."/>
            <person name="Gearin G."/>
            <person name="Gearin C.R."/>
            <person name="Giannoukos G."/>
            <person name="Goode T."/>
            <person name="Graham J."/>
            <person name="Grandbois E."/>
            <person name="Grewal S."/>
            <person name="Gyaltsen K."/>
            <person name="Hafez N."/>
            <person name="Hagos B."/>
            <person name="Hall J."/>
            <person name="Henson C."/>
            <person name="Hollinger A."/>
            <person name="Honan T."/>
            <person name="Huard M.D."/>
            <person name="Hughes L."/>
            <person name="Hurhula B."/>
            <person name="Husby M.E."/>
            <person name="Kamat A."/>
            <person name="Kanga B."/>
            <person name="Kashin S."/>
            <person name="Khazanovich D."/>
            <person name="Kisner P."/>
            <person name="Lance K."/>
            <person name="Lara M."/>
            <person name="Lee W."/>
            <person name="Lennon N."/>
            <person name="Letendre F."/>
            <person name="LeVine R."/>
            <person name="Lipovsky A."/>
            <person name="Liu X."/>
            <person name="Liu J."/>
            <person name="Liu S."/>
            <person name="Lokyitsang T."/>
            <person name="Lokyitsang Y."/>
            <person name="Lubonja R."/>
            <person name="Lui A."/>
            <person name="MacDonald P."/>
            <person name="Magnisalis V."/>
            <person name="Maru K."/>
            <person name="Matthews C."/>
            <person name="McCusker W."/>
            <person name="McDonough S."/>
            <person name="Mehta T."/>
            <person name="Meldrim J."/>
            <person name="Meneus L."/>
            <person name="Mihai O."/>
            <person name="Mihalev A."/>
            <person name="Mihova T."/>
            <person name="Mittelman R."/>
            <person name="Mlenga V."/>
            <person name="Montmayeur A."/>
            <person name="Mulrain L."/>
            <person name="Navidi A."/>
            <person name="Naylor J."/>
            <person name="Negash T."/>
            <person name="Nguyen T."/>
            <person name="Nguyen N."/>
            <person name="Nicol R."/>
            <person name="Norbu C."/>
            <person name="Norbu N."/>
            <person name="Novod N."/>
            <person name="O'Neill B."/>
            <person name="Osman S."/>
            <person name="Markiewicz E."/>
            <person name="Oyono O.L."/>
            <person name="Patti C."/>
            <person name="Phunkhang P."/>
            <person name="Pierre F."/>
            <person name="Priest M."/>
            <person name="Raghuraman S."/>
            <person name="Rege F."/>
            <person name="Reyes R."/>
            <person name="Rise C."/>
            <person name="Rogov P."/>
            <person name="Ross K."/>
            <person name="Ryan E."/>
            <person name="Settipalli S."/>
            <person name="Shea T."/>
            <person name="Sherpa N."/>
            <person name="Shi L."/>
            <person name="Shih D."/>
            <person name="Sparrow T."/>
            <person name="Spaulding J."/>
            <person name="Stalker J."/>
            <person name="Stange-Thomann N."/>
            <person name="Stavropoulos S."/>
            <person name="Stone C."/>
            <person name="Strader C."/>
            <person name="Tesfaye S."/>
            <person name="Thomson T."/>
            <person name="Thoulutsang Y."/>
            <person name="Thoulutsang D."/>
            <person name="Topham K."/>
            <person name="Topping I."/>
            <person name="Tsamla T."/>
            <person name="Vassiliev H."/>
            <person name="Vo A."/>
            <person name="Wangchuk T."/>
            <person name="Wangdi T."/>
            <person name="Weiand M."/>
            <person name="Wilkinson J."/>
            <person name="Wilson A."/>
            <person name="Yadav S."/>
            <person name="Young G."/>
            <person name="Yu Q."/>
            <person name="Zembek L."/>
            <person name="Zhong D."/>
            <person name="Zimmer A."/>
            <person name="Zwirko Z."/>
            <person name="Jaffe D.B."/>
            <person name="Alvarez P."/>
            <person name="Brockman W."/>
            <person name="Butler J."/>
            <person name="Chin C."/>
            <person name="Gnerre S."/>
            <person name="Grabherr M."/>
            <person name="Kleber M."/>
            <person name="Mauceli E."/>
            <person name="MacCallum I."/>
        </authorList>
    </citation>
    <scope>NUCLEOTIDE SEQUENCE [LARGE SCALE GENOMIC DNA]</scope>
    <source>
        <strain evidence="16">Tucson 15010-1051.87</strain>
    </source>
</reference>
<evidence type="ECO:0000256" key="2">
    <source>
        <dbReference type="ARBA" id="ARBA00007664"/>
    </source>
</evidence>
<evidence type="ECO:0000256" key="10">
    <source>
        <dbReference type="ARBA" id="ARBA00036320"/>
    </source>
</evidence>
<keyword evidence="3" id="KW-0964">Secreted</keyword>
<evidence type="ECO:0000256" key="1">
    <source>
        <dbReference type="ARBA" id="ARBA00004239"/>
    </source>
</evidence>
<keyword evidence="7" id="KW-0720">Serine protease</keyword>
<feature type="region of interest" description="Disordered" evidence="12">
    <location>
        <begin position="139"/>
        <end position="162"/>
    </location>
</feature>
<keyword evidence="9" id="KW-1015">Disulfide bond</keyword>
<evidence type="ECO:0000313" key="16">
    <source>
        <dbReference type="Proteomes" id="UP000008792"/>
    </source>
</evidence>
<evidence type="ECO:0000256" key="9">
    <source>
        <dbReference type="ARBA" id="ARBA00023157"/>
    </source>
</evidence>
<evidence type="ECO:0000259" key="14">
    <source>
        <dbReference type="PROSITE" id="PS50240"/>
    </source>
</evidence>
<evidence type="ECO:0000256" key="8">
    <source>
        <dbReference type="ARBA" id="ARBA00023145"/>
    </source>
</evidence>
<feature type="domain" description="Peptidase S1" evidence="14">
    <location>
        <begin position="301"/>
        <end position="525"/>
    </location>
</feature>
<feature type="signal peptide" evidence="13">
    <location>
        <begin position="1"/>
        <end position="22"/>
    </location>
</feature>
<dbReference type="CDD" id="cd00190">
    <property type="entry name" value="Tryp_SPc"/>
    <property type="match status" value="2"/>
</dbReference>
<evidence type="ECO:0000313" key="15">
    <source>
        <dbReference type="EMBL" id="KRF82418.1"/>
    </source>
</evidence>
<accession>A0A0Q9WDK9</accession>
<dbReference type="EC" id="3.4.21.4" evidence="11"/>
<dbReference type="InterPro" id="IPR043504">
    <property type="entry name" value="Peptidase_S1_PA_chymotrypsin"/>
</dbReference>
<dbReference type="Proteomes" id="UP000008792">
    <property type="component" value="Unassembled WGS sequence"/>
</dbReference>
<dbReference type="InterPro" id="IPR001254">
    <property type="entry name" value="Trypsin_dom"/>
</dbReference>
<evidence type="ECO:0000256" key="13">
    <source>
        <dbReference type="SAM" id="SignalP"/>
    </source>
</evidence>
<dbReference type="FunFam" id="2.40.10.10:FF:000146">
    <property type="entry name" value="Serine protease 53"/>
    <property type="match status" value="1"/>
</dbReference>
<sequence>MIDQRMSLAALSLALTLALAAALPQGRLLGGEDAKAAEFPYVASLRLNKAHVCQAAIISQTQMLTAAHCVSDVGANPVSASDLSARVGSINQFAGGELVDISEVLIHPSYGNFLHDLAILTLSKPLTFGEKVNKIELPAAPEEGSSEVDAEEQPPNGTPVYVAGWGEQADGSSNYKLQKSNLNTLSKSQCELSAGYGYDSVLCLSRAEKQGVCRGDAGAAVVDDDNVLLGVVSFFWGNCGTIYPDVSTRISYYISWIEANKNWPYQKEQLAAKDEHHANTGRPAAAAGLATAIEGAPQGPILGGEEALTTAAPYAVSLRIDNAHVCGASILSETQLLTAAHCVYRDGKQIDVSRLSCRVGSTNQYAGGRIVTVAAVTPHPDYNKLDNNLAIITLSSPLVFTERIQPIELVDQSEPLPEDGAVVSVAGWGTTVDGIASFKIRQLDLQLATSAACLDAYSELEASKGFCLAHALKEGTCYGDGGGAAVYQGKLLGVSNFVVGACGSRYPDVFVRISGYHDWLLQQLQN</sequence>
<feature type="chain" id="PRO_5006386714" description="trypsin" evidence="13">
    <location>
        <begin position="23"/>
        <end position="526"/>
    </location>
</feature>
<dbReference type="EMBL" id="CH940651">
    <property type="protein sequence ID" value="KRF82418.1"/>
    <property type="molecule type" value="Genomic_DNA"/>
</dbReference>
<dbReference type="InterPro" id="IPR009003">
    <property type="entry name" value="Peptidase_S1_PA"/>
</dbReference>
<dbReference type="eggNOG" id="KOG3627">
    <property type="taxonomic scope" value="Eukaryota"/>
</dbReference>
<proteinExistence type="inferred from homology"/>
<keyword evidence="5 13" id="KW-0732">Signal</keyword>
<dbReference type="OrthoDB" id="6755574at2759"/>
<feature type="domain" description="Peptidase S1" evidence="14">
    <location>
        <begin position="28"/>
        <end position="262"/>
    </location>
</feature>
<protein>
    <recommendedName>
        <fullName evidence="11">trypsin</fullName>
        <ecNumber evidence="11">3.4.21.4</ecNumber>
    </recommendedName>
</protein>
<dbReference type="PROSITE" id="PS50240">
    <property type="entry name" value="TRYPSIN_DOM"/>
    <property type="match status" value="2"/>
</dbReference>
<evidence type="ECO:0000256" key="7">
    <source>
        <dbReference type="ARBA" id="ARBA00022825"/>
    </source>
</evidence>
<dbReference type="GO" id="GO:0006508">
    <property type="term" value="P:proteolysis"/>
    <property type="evidence" value="ECO:0007669"/>
    <property type="project" value="UniProtKB-KW"/>
</dbReference>
<evidence type="ECO:0000256" key="5">
    <source>
        <dbReference type="ARBA" id="ARBA00022729"/>
    </source>
</evidence>
<dbReference type="PANTHER" id="PTHR24276">
    <property type="entry name" value="POLYSERASE-RELATED"/>
    <property type="match status" value="1"/>
</dbReference>
<dbReference type="PROSITE" id="PS00134">
    <property type="entry name" value="TRYPSIN_HIS"/>
    <property type="match status" value="2"/>
</dbReference>
<keyword evidence="8" id="KW-0865">Zymogen</keyword>
<dbReference type="SUPFAM" id="SSF50494">
    <property type="entry name" value="Trypsin-like serine proteases"/>
    <property type="match status" value="2"/>
</dbReference>
<dbReference type="InterPro" id="IPR001314">
    <property type="entry name" value="Peptidase_S1A"/>
</dbReference>
<evidence type="ECO:0000256" key="4">
    <source>
        <dbReference type="ARBA" id="ARBA00022670"/>
    </source>
</evidence>
<dbReference type="InParanoid" id="A0A0Q9WDK9"/>
<dbReference type="STRING" id="7244.A0A0Q9WDK9"/>
<evidence type="ECO:0000256" key="3">
    <source>
        <dbReference type="ARBA" id="ARBA00022525"/>
    </source>
</evidence>
<comment type="subcellular location">
    <subcellularLocation>
        <location evidence="1">Secreted</location>
        <location evidence="1">Extracellular space</location>
    </subcellularLocation>
</comment>
<keyword evidence="4" id="KW-0645">Protease</keyword>
<comment type="similarity">
    <text evidence="2">Belongs to the peptidase S1 family.</text>
</comment>
<dbReference type="PANTHER" id="PTHR24276:SF91">
    <property type="entry name" value="AT26814P-RELATED"/>
    <property type="match status" value="1"/>
</dbReference>
<comment type="catalytic activity">
    <reaction evidence="10">
        <text>Preferential cleavage: Arg-|-Xaa, Lys-|-Xaa.</text>
        <dbReference type="EC" id="3.4.21.4"/>
    </reaction>
</comment>
<dbReference type="InterPro" id="IPR018114">
    <property type="entry name" value="TRYPSIN_HIS"/>
</dbReference>
<evidence type="ECO:0000256" key="12">
    <source>
        <dbReference type="SAM" id="MobiDB-lite"/>
    </source>
</evidence>
<dbReference type="Pfam" id="PF00089">
    <property type="entry name" value="Trypsin"/>
    <property type="match status" value="2"/>
</dbReference>
<evidence type="ECO:0000256" key="6">
    <source>
        <dbReference type="ARBA" id="ARBA00022801"/>
    </source>
</evidence>
<dbReference type="SMART" id="SM00020">
    <property type="entry name" value="Tryp_SPc"/>
    <property type="match status" value="2"/>
</dbReference>
<dbReference type="InterPro" id="IPR050430">
    <property type="entry name" value="Peptidase_S1"/>
</dbReference>
<dbReference type="PRINTS" id="PR00722">
    <property type="entry name" value="CHYMOTRYPSIN"/>
</dbReference>
<dbReference type="GO" id="GO:0005576">
    <property type="term" value="C:extracellular region"/>
    <property type="evidence" value="ECO:0007669"/>
    <property type="project" value="UniProtKB-SubCell"/>
</dbReference>
<keyword evidence="16" id="KW-1185">Reference proteome</keyword>
<dbReference type="Gene3D" id="2.40.10.10">
    <property type="entry name" value="Trypsin-like serine proteases"/>
    <property type="match status" value="3"/>
</dbReference>
<dbReference type="FunFam" id="2.40.10.10:FF:000068">
    <property type="entry name" value="transmembrane protease serine 2"/>
    <property type="match status" value="1"/>
</dbReference>
<dbReference type="AlphaFoldDB" id="A0A0Q9WDK9"/>
<organism evidence="15 16">
    <name type="scientific">Drosophila virilis</name>
    <name type="common">Fruit fly</name>
    <dbReference type="NCBI Taxonomy" id="7244"/>
    <lineage>
        <taxon>Eukaryota</taxon>
        <taxon>Metazoa</taxon>
        <taxon>Ecdysozoa</taxon>
        <taxon>Arthropoda</taxon>
        <taxon>Hexapoda</taxon>
        <taxon>Insecta</taxon>
        <taxon>Pterygota</taxon>
        <taxon>Neoptera</taxon>
        <taxon>Endopterygota</taxon>
        <taxon>Diptera</taxon>
        <taxon>Brachycera</taxon>
        <taxon>Muscomorpha</taxon>
        <taxon>Ephydroidea</taxon>
        <taxon>Drosophilidae</taxon>
        <taxon>Drosophila</taxon>
    </lineage>
</organism>
<name>A0A0Q9WDK9_DROVI</name>
<evidence type="ECO:0000256" key="11">
    <source>
        <dbReference type="ARBA" id="ARBA00038868"/>
    </source>
</evidence>